<dbReference type="InterPro" id="IPR050907">
    <property type="entry name" value="SRSF"/>
</dbReference>
<feature type="region of interest" description="Disordered" evidence="2">
    <location>
        <begin position="1"/>
        <end position="60"/>
    </location>
</feature>
<dbReference type="GO" id="GO:0003723">
    <property type="term" value="F:RNA binding"/>
    <property type="evidence" value="ECO:0007669"/>
    <property type="project" value="UniProtKB-UniRule"/>
</dbReference>
<evidence type="ECO:0000313" key="4">
    <source>
        <dbReference type="EMBL" id="EXJ81836.1"/>
    </source>
</evidence>
<dbReference type="Pfam" id="PF00076">
    <property type="entry name" value="RRM_1"/>
    <property type="match status" value="2"/>
</dbReference>
<dbReference type="RefSeq" id="XP_007726957.1">
    <property type="nucleotide sequence ID" value="XM_007728767.1"/>
</dbReference>
<dbReference type="Proteomes" id="UP000019484">
    <property type="component" value="Unassembled WGS sequence"/>
</dbReference>
<dbReference type="STRING" id="1182541.W9XY31"/>
<feature type="region of interest" description="Disordered" evidence="2">
    <location>
        <begin position="418"/>
        <end position="437"/>
    </location>
</feature>
<dbReference type="GeneID" id="19162756"/>
<dbReference type="CDD" id="cd00590">
    <property type="entry name" value="RRM_SF"/>
    <property type="match status" value="1"/>
</dbReference>
<evidence type="ECO:0000256" key="2">
    <source>
        <dbReference type="SAM" id="MobiDB-lite"/>
    </source>
</evidence>
<gene>
    <name evidence="4" type="ORF">A1O1_07901</name>
</gene>
<dbReference type="SMART" id="SM00360">
    <property type="entry name" value="RRM"/>
    <property type="match status" value="2"/>
</dbReference>
<dbReference type="EMBL" id="AMWN01000007">
    <property type="protein sequence ID" value="EXJ81836.1"/>
    <property type="molecule type" value="Genomic_DNA"/>
</dbReference>
<sequence>MPALPLVGRSTRSPANTPANTSPIDEVEGVSKAVDDLTIDNGPMMSDATEPPAPTSPVATASTDIVESAKMEPAKDDDVFGASATTEHREDVIPVPLAQNIVATRPEGNIRTPMAYNGFEPRPDRVSQLPNARNAQGLYPPDALIFVANLSNQRSPDHLYVSCQQTFGGFGPCHIKVLLDKNRHPFAFVQFENVEDANAAVDAASNMMMDGRKIRVERAKAERAVILSRQDGGNVSEAEARHMLSKYGPIELCVHTQAMDRSKHNMAAGVYVKFAYYLDCRDALRSFNNHAGGYNLYMAPPVEPRLRPGPNGSPVVRGFSTPRSAVDQKSIYVGNLPEGTTRPELEGLFNEFGTIVQVNVIRKDFAEDSVNIFGFIEFSNPKEAERASMAERSLHGVKLRVEPKEYSARRTQRTAYVPPTPVRQNTPRRHVDAGYSGNAMNYNNQNMYGMQSMATPPGGYNQGYAMPGFNPSAVPFLGTPTHTAMNNMAPMGMFSPSPAHNVNEYGQGHFYNYSSPLYPDQGHMMGSIPEDGEAEY</sequence>
<dbReference type="SUPFAM" id="SSF54928">
    <property type="entry name" value="RNA-binding domain, RBD"/>
    <property type="match status" value="2"/>
</dbReference>
<feature type="compositionally biased region" description="Polar residues" evidence="2">
    <location>
        <begin position="10"/>
        <end position="23"/>
    </location>
</feature>
<dbReference type="InterPro" id="IPR000504">
    <property type="entry name" value="RRM_dom"/>
</dbReference>
<accession>W9XY31</accession>
<feature type="domain" description="RRM" evidence="3">
    <location>
        <begin position="143"/>
        <end position="221"/>
    </location>
</feature>
<protein>
    <recommendedName>
        <fullName evidence="3">RRM domain-containing protein</fullName>
    </recommendedName>
</protein>
<evidence type="ECO:0000313" key="5">
    <source>
        <dbReference type="Proteomes" id="UP000019484"/>
    </source>
</evidence>
<dbReference type="AlphaFoldDB" id="W9XY31"/>
<reference evidence="4 5" key="1">
    <citation type="submission" date="2013-03" db="EMBL/GenBank/DDBJ databases">
        <title>The Genome Sequence of Capronia coronata CBS 617.96.</title>
        <authorList>
            <consortium name="The Broad Institute Genomics Platform"/>
            <person name="Cuomo C."/>
            <person name="de Hoog S."/>
            <person name="Gorbushina A."/>
            <person name="Walker B."/>
            <person name="Young S.K."/>
            <person name="Zeng Q."/>
            <person name="Gargeya S."/>
            <person name="Fitzgerald M."/>
            <person name="Haas B."/>
            <person name="Abouelleil A."/>
            <person name="Allen A.W."/>
            <person name="Alvarado L."/>
            <person name="Arachchi H.M."/>
            <person name="Berlin A.M."/>
            <person name="Chapman S.B."/>
            <person name="Gainer-Dewar J."/>
            <person name="Goldberg J."/>
            <person name="Griggs A."/>
            <person name="Gujja S."/>
            <person name="Hansen M."/>
            <person name="Howarth C."/>
            <person name="Imamovic A."/>
            <person name="Ireland A."/>
            <person name="Larimer J."/>
            <person name="McCowan C."/>
            <person name="Murphy C."/>
            <person name="Pearson M."/>
            <person name="Poon T.W."/>
            <person name="Priest M."/>
            <person name="Roberts A."/>
            <person name="Saif S."/>
            <person name="Shea T."/>
            <person name="Sisk P."/>
            <person name="Sykes S."/>
            <person name="Wortman J."/>
            <person name="Nusbaum C."/>
            <person name="Birren B."/>
        </authorList>
    </citation>
    <scope>NUCLEOTIDE SEQUENCE [LARGE SCALE GENOMIC DNA]</scope>
    <source>
        <strain evidence="4 5">CBS 617.96</strain>
    </source>
</reference>
<evidence type="ECO:0000256" key="1">
    <source>
        <dbReference type="PROSITE-ProRule" id="PRU00176"/>
    </source>
</evidence>
<dbReference type="eggNOG" id="ENOG502QUGB">
    <property type="taxonomic scope" value="Eukaryota"/>
</dbReference>
<dbReference type="OrthoDB" id="410044at2759"/>
<dbReference type="PROSITE" id="PS50102">
    <property type="entry name" value="RRM"/>
    <property type="match status" value="2"/>
</dbReference>
<dbReference type="InterPro" id="IPR012677">
    <property type="entry name" value="Nucleotide-bd_a/b_plait_sf"/>
</dbReference>
<keyword evidence="1" id="KW-0694">RNA-binding</keyword>
<comment type="caution">
    <text evidence="4">The sequence shown here is derived from an EMBL/GenBank/DDBJ whole genome shotgun (WGS) entry which is preliminary data.</text>
</comment>
<dbReference type="Gene3D" id="3.30.70.330">
    <property type="match status" value="2"/>
</dbReference>
<dbReference type="InterPro" id="IPR035979">
    <property type="entry name" value="RBD_domain_sf"/>
</dbReference>
<keyword evidence="5" id="KW-1185">Reference proteome</keyword>
<organism evidence="4 5">
    <name type="scientific">Capronia coronata CBS 617.96</name>
    <dbReference type="NCBI Taxonomy" id="1182541"/>
    <lineage>
        <taxon>Eukaryota</taxon>
        <taxon>Fungi</taxon>
        <taxon>Dikarya</taxon>
        <taxon>Ascomycota</taxon>
        <taxon>Pezizomycotina</taxon>
        <taxon>Eurotiomycetes</taxon>
        <taxon>Chaetothyriomycetidae</taxon>
        <taxon>Chaetothyriales</taxon>
        <taxon>Herpotrichiellaceae</taxon>
        <taxon>Capronia</taxon>
    </lineage>
</organism>
<feature type="domain" description="RRM" evidence="3">
    <location>
        <begin position="329"/>
        <end position="406"/>
    </location>
</feature>
<evidence type="ECO:0000259" key="3">
    <source>
        <dbReference type="PROSITE" id="PS50102"/>
    </source>
</evidence>
<proteinExistence type="predicted"/>
<dbReference type="PANTHER" id="PTHR23147">
    <property type="entry name" value="SERINE/ARGININE RICH SPLICING FACTOR"/>
    <property type="match status" value="1"/>
</dbReference>
<dbReference type="HOGENOM" id="CLU_032228_0_0_1"/>
<name>W9XY31_9EURO</name>